<evidence type="ECO:0000256" key="12">
    <source>
        <dbReference type="ARBA" id="ARBA00025324"/>
    </source>
</evidence>
<comment type="pathway">
    <text evidence="9">Carotenoid biosynthesis; staphyloxanthin biosynthesis; staphyloxanthin from farnesyl diphosphate: step 5/5.</text>
</comment>
<dbReference type="Pfam" id="PF18927">
    <property type="entry name" value="CrtO"/>
    <property type="match status" value="1"/>
</dbReference>
<evidence type="ECO:0000256" key="2">
    <source>
        <dbReference type="ARBA" id="ARBA00022475"/>
    </source>
</evidence>
<evidence type="ECO:0000256" key="3">
    <source>
        <dbReference type="ARBA" id="ARBA00022679"/>
    </source>
</evidence>
<evidence type="ECO:0000256" key="9">
    <source>
        <dbReference type="ARBA" id="ARBA00023588"/>
    </source>
</evidence>
<comment type="function">
    <text evidence="12">Catalyzes the acylation of glycosyl-4,4'-diaponeurosporenoate, i.e. the esterification of glucose at the C6'' position with the carboxyl group of the C(15) fatty acid 12-methyltetradecanoic acid, to yield staphyloxanthin. This is the last step in the biosynthesis of this orange pigment, present in most staphylococci strains.</text>
</comment>
<keyword evidence="6" id="KW-1133">Transmembrane helix</keyword>
<evidence type="ECO:0000256" key="11">
    <source>
        <dbReference type="ARBA" id="ARBA00023667"/>
    </source>
</evidence>
<keyword evidence="14" id="KW-1185">Reference proteome</keyword>
<keyword evidence="4" id="KW-0812">Transmembrane</keyword>
<accession>A0ABV8PH43</accession>
<comment type="subcellular location">
    <subcellularLocation>
        <location evidence="1">Cell membrane</location>
        <topology evidence="1">Single-pass membrane protein</topology>
    </subcellularLocation>
</comment>
<keyword evidence="7" id="KW-0472">Membrane</keyword>
<keyword evidence="2" id="KW-1003">Cell membrane</keyword>
<protein>
    <recommendedName>
        <fullName evidence="11">Glycosyl-4,4'-diaponeurosporenoate acyltransferase</fullName>
    </recommendedName>
</protein>
<name>A0ABV8PH43_9SPHI</name>
<evidence type="ECO:0000256" key="10">
    <source>
        <dbReference type="ARBA" id="ARBA00023603"/>
    </source>
</evidence>
<comment type="similarity">
    <text evidence="10">Belongs to the acyltransferase CrtO family.</text>
</comment>
<dbReference type="EMBL" id="JBHSBW010000013">
    <property type="protein sequence ID" value="MFC4213031.1"/>
    <property type="molecule type" value="Genomic_DNA"/>
</dbReference>
<gene>
    <name evidence="13" type="ORF">ACFOWA_17680</name>
</gene>
<dbReference type="RefSeq" id="WP_378987688.1">
    <property type="nucleotide sequence ID" value="NZ_JBHSBW010000013.1"/>
</dbReference>
<keyword evidence="5" id="KW-0732">Signal</keyword>
<proteinExistence type="inferred from homology"/>
<evidence type="ECO:0000313" key="13">
    <source>
        <dbReference type="EMBL" id="MFC4213031.1"/>
    </source>
</evidence>
<evidence type="ECO:0000256" key="1">
    <source>
        <dbReference type="ARBA" id="ARBA00004162"/>
    </source>
</evidence>
<evidence type="ECO:0000256" key="5">
    <source>
        <dbReference type="ARBA" id="ARBA00022729"/>
    </source>
</evidence>
<organism evidence="13 14">
    <name type="scientific">Pedobacter lithocola</name>
    <dbReference type="NCBI Taxonomy" id="1908239"/>
    <lineage>
        <taxon>Bacteria</taxon>
        <taxon>Pseudomonadati</taxon>
        <taxon>Bacteroidota</taxon>
        <taxon>Sphingobacteriia</taxon>
        <taxon>Sphingobacteriales</taxon>
        <taxon>Sphingobacteriaceae</taxon>
        <taxon>Pedobacter</taxon>
    </lineage>
</organism>
<keyword evidence="3" id="KW-0808">Transferase</keyword>
<evidence type="ECO:0000256" key="7">
    <source>
        <dbReference type="ARBA" id="ARBA00023136"/>
    </source>
</evidence>
<evidence type="ECO:0000256" key="8">
    <source>
        <dbReference type="ARBA" id="ARBA00023315"/>
    </source>
</evidence>
<sequence>MNERFHFVCCFFFLISLILALIVQRFMLSSFLFTSNILYNILPLLLQQYYRLRVQGIQKLALATK</sequence>
<keyword evidence="8" id="KW-0012">Acyltransferase</keyword>
<evidence type="ECO:0000313" key="14">
    <source>
        <dbReference type="Proteomes" id="UP001595789"/>
    </source>
</evidence>
<evidence type="ECO:0000256" key="6">
    <source>
        <dbReference type="ARBA" id="ARBA00022989"/>
    </source>
</evidence>
<reference evidence="14" key="1">
    <citation type="journal article" date="2019" name="Int. J. Syst. Evol. Microbiol.">
        <title>The Global Catalogue of Microorganisms (GCM) 10K type strain sequencing project: providing services to taxonomists for standard genome sequencing and annotation.</title>
        <authorList>
            <consortium name="The Broad Institute Genomics Platform"/>
            <consortium name="The Broad Institute Genome Sequencing Center for Infectious Disease"/>
            <person name="Wu L."/>
            <person name="Ma J."/>
        </authorList>
    </citation>
    <scope>NUCLEOTIDE SEQUENCE [LARGE SCALE GENOMIC DNA]</scope>
    <source>
        <strain evidence="14">CCM 8691</strain>
    </source>
</reference>
<dbReference type="Proteomes" id="UP001595789">
    <property type="component" value="Unassembled WGS sequence"/>
</dbReference>
<evidence type="ECO:0000256" key="4">
    <source>
        <dbReference type="ARBA" id="ARBA00022692"/>
    </source>
</evidence>
<dbReference type="InterPro" id="IPR044021">
    <property type="entry name" value="CrtO"/>
</dbReference>
<comment type="caution">
    <text evidence="13">The sequence shown here is derived from an EMBL/GenBank/DDBJ whole genome shotgun (WGS) entry which is preliminary data.</text>
</comment>